<dbReference type="RefSeq" id="WP_105915663.1">
    <property type="nucleotide sequence ID" value="NZ_JAMXEM010000003.1"/>
</dbReference>
<evidence type="ECO:0000313" key="2">
    <source>
        <dbReference type="Proteomes" id="UP000238281"/>
    </source>
</evidence>
<gene>
    <name evidence="1" type="ORF">CJ673_07840</name>
</gene>
<comment type="caution">
    <text evidence="1">The sequence shown here is derived from an EMBL/GenBank/DDBJ whole genome shotgun (WGS) entry which is preliminary data.</text>
</comment>
<dbReference type="Proteomes" id="UP000238281">
    <property type="component" value="Unassembled WGS sequence"/>
</dbReference>
<accession>A0A2S9T4W1</accession>
<dbReference type="AlphaFoldDB" id="A0A2S9T4W1"/>
<reference evidence="1 2" key="1">
    <citation type="submission" date="2017-09" db="EMBL/GenBank/DDBJ databases">
        <title>Reassesment of A. cryaerophilus.</title>
        <authorList>
            <person name="Perez-Cataluna A."/>
            <person name="Collado L."/>
            <person name="Salgado O."/>
            <person name="Lefinanco V."/>
            <person name="Figueras M.J."/>
        </authorList>
    </citation>
    <scope>NUCLEOTIDE SEQUENCE [LARGE SCALE GENOMIC DNA]</scope>
    <source>
        <strain evidence="1 2">LMG 10210</strain>
    </source>
</reference>
<sequence>MQTYTLKIQHDSVAEKVVWLLKHFEDEGVVIKKEDIDTKDIRNKIQQSVNEINMVKAGKLEAKPVSELLNAL</sequence>
<dbReference type="EMBL" id="NXGE01000005">
    <property type="protein sequence ID" value="PRM93877.1"/>
    <property type="molecule type" value="Genomic_DNA"/>
</dbReference>
<evidence type="ECO:0000313" key="1">
    <source>
        <dbReference type="EMBL" id="PRM93877.1"/>
    </source>
</evidence>
<protein>
    <submittedName>
        <fullName evidence="1">Uncharacterized protein</fullName>
    </submittedName>
</protein>
<name>A0A2S9T4W1_9BACT</name>
<proteinExistence type="predicted"/>
<organism evidence="1 2">
    <name type="scientific">Aliarcobacter cryaerophilus</name>
    <dbReference type="NCBI Taxonomy" id="28198"/>
    <lineage>
        <taxon>Bacteria</taxon>
        <taxon>Pseudomonadati</taxon>
        <taxon>Campylobacterota</taxon>
        <taxon>Epsilonproteobacteria</taxon>
        <taxon>Campylobacterales</taxon>
        <taxon>Arcobacteraceae</taxon>
        <taxon>Aliarcobacter</taxon>
    </lineage>
</organism>